<evidence type="ECO:0000313" key="6">
    <source>
        <dbReference type="EMBL" id="MDB0579537.1"/>
    </source>
</evidence>
<dbReference type="EMBL" id="JABEVU030000001">
    <property type="protein sequence ID" value="MDB0579537.1"/>
    <property type="molecule type" value="Genomic_DNA"/>
</dbReference>
<evidence type="ECO:0000313" key="8">
    <source>
        <dbReference type="Proteomes" id="UP000527860"/>
    </source>
</evidence>
<dbReference type="Pfam" id="PF00005">
    <property type="entry name" value="ABC_tran"/>
    <property type="match status" value="1"/>
</dbReference>
<dbReference type="InterPro" id="IPR027417">
    <property type="entry name" value="P-loop_NTPase"/>
</dbReference>
<dbReference type="GO" id="GO:0016887">
    <property type="term" value="F:ATP hydrolysis activity"/>
    <property type="evidence" value="ECO:0007669"/>
    <property type="project" value="InterPro"/>
</dbReference>
<dbReference type="Gene3D" id="3.40.50.300">
    <property type="entry name" value="P-loop containing nucleotide triphosphate hydrolases"/>
    <property type="match status" value="1"/>
</dbReference>
<dbReference type="GO" id="GO:0005524">
    <property type="term" value="F:ATP binding"/>
    <property type="evidence" value="ECO:0007669"/>
    <property type="project" value="UniProtKB-KW"/>
</dbReference>
<gene>
    <name evidence="6" type="ORF">F7P68_0003265</name>
    <name evidence="5" type="ORF">SN16_01965</name>
</gene>
<reference evidence="8" key="2">
    <citation type="submission" date="2020-04" db="EMBL/GenBank/DDBJ databases">
        <title>Genome analysis and biological profiling of marine Cellulosimicrobium funkei MOSEL-ME6.</title>
        <authorList>
            <person name="Tanveer F."/>
            <person name="Xie Y."/>
            <person name="Shinwari Z.K."/>
        </authorList>
    </citation>
    <scope>NUCLEOTIDE SEQUENCE [LARGE SCALE GENOMIC DNA]</scope>
    <source>
        <strain evidence="8">MOSEL-ME25</strain>
    </source>
</reference>
<dbReference type="InterPro" id="IPR003593">
    <property type="entry name" value="AAA+_ATPase"/>
</dbReference>
<dbReference type="SMART" id="SM00382">
    <property type="entry name" value="AAA"/>
    <property type="match status" value="1"/>
</dbReference>
<dbReference type="EMBL" id="JXII01000002">
    <property type="protein sequence ID" value="KIH71765.1"/>
    <property type="molecule type" value="Genomic_DNA"/>
</dbReference>
<dbReference type="PROSITE" id="PS50893">
    <property type="entry name" value="ABC_TRANSPORTER_2"/>
    <property type="match status" value="1"/>
</dbReference>
<dbReference type="InterPro" id="IPR017871">
    <property type="entry name" value="ABC_transporter-like_CS"/>
</dbReference>
<protein>
    <submittedName>
        <fullName evidence="6">ABC transporter ATP-binding protein</fullName>
    </submittedName>
</protein>
<dbReference type="OrthoDB" id="9802264at2"/>
<reference evidence="6 8" key="4">
    <citation type="submission" date="2022-12" db="EMBL/GenBank/DDBJ databases">
        <title>Genome analysis and biological profiling of marine Salinicoccus roseus MOSEL-ME25.</title>
        <authorList>
            <person name="Mirza F.T."/>
            <person name="Xie Y."/>
            <person name="Shinwari Z.K."/>
        </authorList>
    </citation>
    <scope>NUCLEOTIDE SEQUENCE [LARGE SCALE GENOMIC DNA]</scope>
    <source>
        <strain evidence="6 8">MOSEL-ME25</strain>
    </source>
</reference>
<name>A0A0C2HDP1_9STAP</name>
<keyword evidence="1" id="KW-0813">Transport</keyword>
<evidence type="ECO:0000313" key="7">
    <source>
        <dbReference type="Proteomes" id="UP000031546"/>
    </source>
</evidence>
<evidence type="ECO:0000259" key="4">
    <source>
        <dbReference type="PROSITE" id="PS50893"/>
    </source>
</evidence>
<accession>A0A0C2HDP1</accession>
<proteinExistence type="predicted"/>
<dbReference type="CDD" id="cd03293">
    <property type="entry name" value="ABC_NrtD_SsuB_transporters"/>
    <property type="match status" value="1"/>
</dbReference>
<dbReference type="SUPFAM" id="SSF52540">
    <property type="entry name" value="P-loop containing nucleoside triphosphate hydrolases"/>
    <property type="match status" value="1"/>
</dbReference>
<keyword evidence="2" id="KW-0547">Nucleotide-binding</keyword>
<evidence type="ECO:0000256" key="3">
    <source>
        <dbReference type="ARBA" id="ARBA00022840"/>
    </source>
</evidence>
<evidence type="ECO:0000256" key="2">
    <source>
        <dbReference type="ARBA" id="ARBA00022741"/>
    </source>
</evidence>
<sequence length="252" mass="28559">MTNKLEVHNLTHTFNGGNTVHVLDGLSLDVADGEFVTLLGPSGSGKSTIFNLIGGLYRPDSGDISIDGTRVNGTRGNISYLPQQDSLLPWRTIEDNVTLVQEITGTVDKETAHKWLKRAGLEGYEKSYPSTLSGGMRQRVAFIRSLLSPQELMLLDEPFGALDELTRLDMQDWLLKIWEMDRRSVLFITHSIEEAIYMSDRILILSEKPARIAREIEVPFERSRNHDIILDESFTKLKREIYHMLRAGDEDD</sequence>
<keyword evidence="8" id="KW-1185">Reference proteome</keyword>
<dbReference type="Proteomes" id="UP000031546">
    <property type="component" value="Unassembled WGS sequence"/>
</dbReference>
<dbReference type="STRING" id="45670.SN16_01965"/>
<dbReference type="InterPro" id="IPR003439">
    <property type="entry name" value="ABC_transporter-like_ATP-bd"/>
</dbReference>
<evidence type="ECO:0000313" key="5">
    <source>
        <dbReference type="EMBL" id="KIH71765.1"/>
    </source>
</evidence>
<organism evidence="5 7">
    <name type="scientific">Salinicoccus roseus</name>
    <dbReference type="NCBI Taxonomy" id="45670"/>
    <lineage>
        <taxon>Bacteria</taxon>
        <taxon>Bacillati</taxon>
        <taxon>Bacillota</taxon>
        <taxon>Bacilli</taxon>
        <taxon>Bacillales</taxon>
        <taxon>Staphylococcaceae</taxon>
        <taxon>Salinicoccus</taxon>
    </lineage>
</organism>
<evidence type="ECO:0000256" key="1">
    <source>
        <dbReference type="ARBA" id="ARBA00022448"/>
    </source>
</evidence>
<dbReference type="AlphaFoldDB" id="A0A0C2HDP1"/>
<reference evidence="5 7" key="1">
    <citation type="submission" date="2015-01" db="EMBL/GenBank/DDBJ databases">
        <title>Genome sequences of high lactate-tolerant strain Salinicoccus roseus W12 with industrial interest.</title>
        <authorList>
            <person name="Wang H."/>
            <person name="Yu B."/>
        </authorList>
    </citation>
    <scope>NUCLEOTIDE SEQUENCE [LARGE SCALE GENOMIC DNA]</scope>
    <source>
        <strain evidence="5 7">W12</strain>
    </source>
</reference>
<dbReference type="PANTHER" id="PTHR42788">
    <property type="entry name" value="TAURINE IMPORT ATP-BINDING PROTEIN-RELATED"/>
    <property type="match status" value="1"/>
</dbReference>
<comment type="caution">
    <text evidence="5">The sequence shown here is derived from an EMBL/GenBank/DDBJ whole genome shotgun (WGS) entry which is preliminary data.</text>
</comment>
<feature type="domain" description="ABC transporter" evidence="4">
    <location>
        <begin position="5"/>
        <end position="232"/>
    </location>
</feature>
<reference evidence="6" key="3">
    <citation type="submission" date="2020-04" db="EMBL/GenBank/DDBJ databases">
        <authorList>
            <person name="Tanveer F."/>
            <person name="Xie Y."/>
            <person name="Shinwari Z.K."/>
        </authorList>
    </citation>
    <scope>NUCLEOTIDE SEQUENCE</scope>
    <source>
        <strain evidence="6">MOSEL-ME25</strain>
    </source>
</reference>
<keyword evidence="3 6" id="KW-0067">ATP-binding</keyword>
<dbReference type="InterPro" id="IPR050166">
    <property type="entry name" value="ABC_transporter_ATP-bind"/>
</dbReference>
<dbReference type="PANTHER" id="PTHR42788:SF2">
    <property type="entry name" value="ABC TRANSPORTER ATP-BINDING PROTEIN"/>
    <property type="match status" value="1"/>
</dbReference>
<dbReference type="Proteomes" id="UP000527860">
    <property type="component" value="Unassembled WGS sequence"/>
</dbReference>
<dbReference type="PROSITE" id="PS00211">
    <property type="entry name" value="ABC_TRANSPORTER_1"/>
    <property type="match status" value="1"/>
</dbReference>